<dbReference type="Proteomes" id="UP000736373">
    <property type="component" value="Unassembled WGS sequence"/>
</dbReference>
<name>A0ABR7PQG4_9BURK</name>
<proteinExistence type="predicted"/>
<dbReference type="EMBL" id="VZQQ01000014">
    <property type="protein sequence ID" value="MBC8748532.1"/>
    <property type="molecule type" value="Genomic_DNA"/>
</dbReference>
<dbReference type="InterPro" id="IPR055245">
    <property type="entry name" value="HTH_proteobacteria"/>
</dbReference>
<feature type="domain" description="Winged helix-turn-helix" evidence="1">
    <location>
        <begin position="10"/>
        <end position="75"/>
    </location>
</feature>
<keyword evidence="3" id="KW-1185">Reference proteome</keyword>
<gene>
    <name evidence="2" type="ORF">F6X42_18540</name>
</gene>
<comment type="caution">
    <text evidence="2">The sequence shown here is derived from an EMBL/GenBank/DDBJ whole genome shotgun (WGS) entry which is preliminary data.</text>
</comment>
<evidence type="ECO:0000259" key="1">
    <source>
        <dbReference type="Pfam" id="PF14090"/>
    </source>
</evidence>
<dbReference type="Pfam" id="PF14090">
    <property type="entry name" value="HTH_39"/>
    <property type="match status" value="1"/>
</dbReference>
<organism evidence="2 3">
    <name type="scientific">Paraburkholderia podalyriae</name>
    <dbReference type="NCBI Taxonomy" id="1938811"/>
    <lineage>
        <taxon>Bacteria</taxon>
        <taxon>Pseudomonadati</taxon>
        <taxon>Pseudomonadota</taxon>
        <taxon>Betaproteobacteria</taxon>
        <taxon>Burkholderiales</taxon>
        <taxon>Burkholderiaceae</taxon>
        <taxon>Paraburkholderia</taxon>
    </lineage>
</organism>
<evidence type="ECO:0000313" key="3">
    <source>
        <dbReference type="Proteomes" id="UP000736373"/>
    </source>
</evidence>
<sequence length="91" mass="9595">MAANLSTQAQRTRILEALRGGPQSTYALRARGISHPAMRVKELISRGYVITSSRVTAVDSDGFTHHGVALYGLASDDEAIAAARLSKGGTP</sequence>
<protein>
    <recommendedName>
        <fullName evidence="1">Winged helix-turn-helix domain-containing protein</fullName>
    </recommendedName>
</protein>
<evidence type="ECO:0000313" key="2">
    <source>
        <dbReference type="EMBL" id="MBC8748532.1"/>
    </source>
</evidence>
<accession>A0ABR7PQG4</accession>
<reference evidence="2 3" key="1">
    <citation type="submission" date="2019-09" db="EMBL/GenBank/DDBJ databases">
        <title>Paraburkholderia podalyriae sp. nov., A South African Podalyria-associated rhizobium.</title>
        <authorList>
            <person name="Mavima L."/>
            <person name="Beukes C.W."/>
            <person name="Palmer M."/>
            <person name="De Meyer S.E."/>
            <person name="James E.K."/>
            <person name="Maluk M."/>
            <person name="Avontuur J.R."/>
            <person name="Chan W.Y."/>
            <person name="Venter S.N."/>
            <person name="Steenkamp E.T."/>
        </authorList>
    </citation>
    <scope>NUCLEOTIDE SEQUENCE [LARGE SCALE GENOMIC DNA]</scope>
    <source>
        <strain evidence="2 3">WC7.3b</strain>
    </source>
</reference>
<dbReference type="RefSeq" id="WP_187635589.1">
    <property type="nucleotide sequence ID" value="NZ_VZQQ01000014.1"/>
</dbReference>